<evidence type="ECO:0000256" key="1">
    <source>
        <dbReference type="ARBA" id="ARBA00001971"/>
    </source>
</evidence>
<comment type="cofactor">
    <cofactor evidence="1 9">
        <name>heme</name>
        <dbReference type="ChEBI" id="CHEBI:30413"/>
    </cofactor>
</comment>
<evidence type="ECO:0008006" key="13">
    <source>
        <dbReference type="Google" id="ProtNLM"/>
    </source>
</evidence>
<evidence type="ECO:0000256" key="3">
    <source>
        <dbReference type="ARBA" id="ARBA00010617"/>
    </source>
</evidence>
<dbReference type="RefSeq" id="XP_012183433.1">
    <property type="nucleotide sequence ID" value="XM_012328043.1"/>
</dbReference>
<keyword evidence="10" id="KW-0812">Transmembrane</keyword>
<dbReference type="InterPro" id="IPR050121">
    <property type="entry name" value="Cytochrome_P450_monoxygenase"/>
</dbReference>
<comment type="pathway">
    <text evidence="2">Secondary metabolite biosynthesis.</text>
</comment>
<evidence type="ECO:0000256" key="10">
    <source>
        <dbReference type="SAM" id="Phobius"/>
    </source>
</evidence>
<dbReference type="Pfam" id="PF00067">
    <property type="entry name" value="p450"/>
    <property type="match status" value="1"/>
</dbReference>
<name>J4GSI6_9APHY</name>
<dbReference type="CDD" id="cd11069">
    <property type="entry name" value="CYP_FUM15-like"/>
    <property type="match status" value="1"/>
</dbReference>
<dbReference type="EMBL" id="HE797143">
    <property type="protein sequence ID" value="CCM04150.1"/>
    <property type="molecule type" value="Genomic_DNA"/>
</dbReference>
<feature type="transmembrane region" description="Helical" evidence="10">
    <location>
        <begin position="12"/>
        <end position="34"/>
    </location>
</feature>
<evidence type="ECO:0000313" key="11">
    <source>
        <dbReference type="EMBL" id="CCM04150.1"/>
    </source>
</evidence>
<dbReference type="PRINTS" id="PR00465">
    <property type="entry name" value="EP450IV"/>
</dbReference>
<evidence type="ECO:0000256" key="6">
    <source>
        <dbReference type="ARBA" id="ARBA00023002"/>
    </source>
</evidence>
<evidence type="ECO:0000256" key="8">
    <source>
        <dbReference type="ARBA" id="ARBA00023033"/>
    </source>
</evidence>
<dbReference type="InterPro" id="IPR036396">
    <property type="entry name" value="Cyt_P450_sf"/>
</dbReference>
<dbReference type="GO" id="GO:0016705">
    <property type="term" value="F:oxidoreductase activity, acting on paired donors, with incorporation or reduction of molecular oxygen"/>
    <property type="evidence" value="ECO:0007669"/>
    <property type="project" value="InterPro"/>
</dbReference>
<sequence>MLDAWSLPSSWIVVIATISFVMLRKLLPIFLVFFKPDSLRDLPGPTNSSWFFGNAKEVRASERSAVLSIWAKTYGKTYRYKVLFNSDVLYTLDTRAISHVLNHSNDYLKPQLQHFVFSQAVGEGLLTAEGDQHRRQRRIMNPAFGPAQIRELTEIFVTKAHQLRDIWKEEVSKCEESARINILNGLNKMTLDVIGLAGFNYMFNALNPHGKPNELNEALNTMFRSLTQLDTNVLRFLQFYLPPLQFIPNSVTRSMNKAKGVMRCIGMRLIAEKKAEVLGISNTGEKDKHLQSRDLLTLLIKANMSSEIPESQRLSDEGVLAQVPTFLLAGHETTSNATTWCLFALAHAQKIQQKLREELLSVPTESPSMDELNELPYLDAVIRETLRIHPPLDRTVRRSTKDDVIPLNTPYTDVHGQAQNSVRINKGCAILIPILAINKSKELWGEDADEFYPERWLAGVPEAVRDIPGVWGNMLSFLGGPRSCIGYRFSLVEMKALLFSLIRAFEFHPAVPYEDITRERGVVQRPVVRSEMEKGSQLPLLVRLYQR</sequence>
<dbReference type="PANTHER" id="PTHR24305">
    <property type="entry name" value="CYTOCHROME P450"/>
    <property type="match status" value="1"/>
</dbReference>
<feature type="binding site" description="axial binding residue" evidence="9">
    <location>
        <position position="484"/>
    </location>
    <ligand>
        <name>heme</name>
        <dbReference type="ChEBI" id="CHEBI:30413"/>
    </ligand>
    <ligandPart>
        <name>Fe</name>
        <dbReference type="ChEBI" id="CHEBI:18248"/>
    </ligandPart>
</feature>
<dbReference type="GO" id="GO:0020037">
    <property type="term" value="F:heme binding"/>
    <property type="evidence" value="ECO:0007669"/>
    <property type="project" value="InterPro"/>
</dbReference>
<evidence type="ECO:0000256" key="7">
    <source>
        <dbReference type="ARBA" id="ARBA00023004"/>
    </source>
</evidence>
<keyword evidence="4 9" id="KW-0349">Heme</keyword>
<gene>
    <name evidence="11" type="ORF">FIBRA_06312</name>
</gene>
<dbReference type="GO" id="GO:0004497">
    <property type="term" value="F:monooxygenase activity"/>
    <property type="evidence" value="ECO:0007669"/>
    <property type="project" value="UniProtKB-KW"/>
</dbReference>
<evidence type="ECO:0000256" key="4">
    <source>
        <dbReference type="ARBA" id="ARBA00022617"/>
    </source>
</evidence>
<reference evidence="11 12" key="1">
    <citation type="journal article" date="2012" name="Appl. Environ. Microbiol.">
        <title>Short-read sequencing for genomic analysis of the brown rot fungus Fibroporia radiculosa.</title>
        <authorList>
            <person name="Tang J.D."/>
            <person name="Perkins A.D."/>
            <person name="Sonstegard T.S."/>
            <person name="Schroeder S.G."/>
            <person name="Burgess S.C."/>
            <person name="Diehl S.V."/>
        </authorList>
    </citation>
    <scope>NUCLEOTIDE SEQUENCE [LARGE SCALE GENOMIC DNA]</scope>
    <source>
        <strain evidence="11 12">TFFH 294</strain>
    </source>
</reference>
<dbReference type="GeneID" id="24099061"/>
<dbReference type="STRING" id="599839.J4GSI6"/>
<dbReference type="GO" id="GO:0005506">
    <property type="term" value="F:iron ion binding"/>
    <property type="evidence" value="ECO:0007669"/>
    <property type="project" value="InterPro"/>
</dbReference>
<keyword evidence="8" id="KW-0503">Monooxygenase</keyword>
<dbReference type="InterPro" id="IPR001128">
    <property type="entry name" value="Cyt_P450"/>
</dbReference>
<dbReference type="Proteomes" id="UP000006352">
    <property type="component" value="Unassembled WGS sequence"/>
</dbReference>
<protein>
    <recommendedName>
        <fullName evidence="13">Cytochrome P450</fullName>
    </recommendedName>
</protein>
<dbReference type="PANTHER" id="PTHR24305:SF166">
    <property type="entry name" value="CYTOCHROME P450 12A4, MITOCHONDRIAL-RELATED"/>
    <property type="match status" value="1"/>
</dbReference>
<accession>J4GSI6</accession>
<dbReference type="Gene3D" id="1.10.630.10">
    <property type="entry name" value="Cytochrome P450"/>
    <property type="match status" value="1"/>
</dbReference>
<evidence type="ECO:0000256" key="9">
    <source>
        <dbReference type="PIRSR" id="PIRSR602403-1"/>
    </source>
</evidence>
<dbReference type="InParanoid" id="J4GSI6"/>
<keyword evidence="10" id="KW-1133">Transmembrane helix</keyword>
<keyword evidence="10" id="KW-0472">Membrane</keyword>
<keyword evidence="12" id="KW-1185">Reference proteome</keyword>
<comment type="similarity">
    <text evidence="3">Belongs to the cytochrome P450 family.</text>
</comment>
<dbReference type="HOGENOM" id="CLU_001570_5_11_1"/>
<keyword evidence="6" id="KW-0560">Oxidoreductase</keyword>
<evidence type="ECO:0000313" key="12">
    <source>
        <dbReference type="Proteomes" id="UP000006352"/>
    </source>
</evidence>
<evidence type="ECO:0000256" key="5">
    <source>
        <dbReference type="ARBA" id="ARBA00022723"/>
    </source>
</evidence>
<keyword evidence="5 9" id="KW-0479">Metal-binding</keyword>
<organism evidence="11 12">
    <name type="scientific">Fibroporia radiculosa</name>
    <dbReference type="NCBI Taxonomy" id="599839"/>
    <lineage>
        <taxon>Eukaryota</taxon>
        <taxon>Fungi</taxon>
        <taxon>Dikarya</taxon>
        <taxon>Basidiomycota</taxon>
        <taxon>Agaricomycotina</taxon>
        <taxon>Agaricomycetes</taxon>
        <taxon>Polyporales</taxon>
        <taxon>Fibroporiaceae</taxon>
        <taxon>Fibroporia</taxon>
    </lineage>
</organism>
<evidence type="ECO:0000256" key="2">
    <source>
        <dbReference type="ARBA" id="ARBA00005179"/>
    </source>
</evidence>
<dbReference type="OrthoDB" id="1470350at2759"/>
<proteinExistence type="inferred from homology"/>
<dbReference type="PRINTS" id="PR00385">
    <property type="entry name" value="P450"/>
</dbReference>
<keyword evidence="7 9" id="KW-0408">Iron</keyword>
<dbReference type="AlphaFoldDB" id="J4GSI6"/>
<dbReference type="InterPro" id="IPR002403">
    <property type="entry name" value="Cyt_P450_E_grp-IV"/>
</dbReference>
<dbReference type="SUPFAM" id="SSF48264">
    <property type="entry name" value="Cytochrome P450"/>
    <property type="match status" value="1"/>
</dbReference>